<evidence type="ECO:0000313" key="2">
    <source>
        <dbReference type="Proteomes" id="UP001457282"/>
    </source>
</evidence>
<gene>
    <name evidence="1" type="ORF">M0R45_033999</name>
</gene>
<dbReference type="Gene3D" id="3.10.450.10">
    <property type="match status" value="1"/>
</dbReference>
<protein>
    <submittedName>
        <fullName evidence="1">Uncharacterized protein</fullName>
    </submittedName>
</protein>
<dbReference type="SUPFAM" id="SSF54403">
    <property type="entry name" value="Cystatin/monellin"/>
    <property type="match status" value="1"/>
</dbReference>
<evidence type="ECO:0000313" key="1">
    <source>
        <dbReference type="EMBL" id="KAK9910022.1"/>
    </source>
</evidence>
<reference evidence="1 2" key="1">
    <citation type="journal article" date="2023" name="G3 (Bethesda)">
        <title>A chromosome-length genome assembly and annotation of blackberry (Rubus argutus, cv. 'Hillquist').</title>
        <authorList>
            <person name="Bruna T."/>
            <person name="Aryal R."/>
            <person name="Dudchenko O."/>
            <person name="Sargent D.J."/>
            <person name="Mead D."/>
            <person name="Buti M."/>
            <person name="Cavallini A."/>
            <person name="Hytonen T."/>
            <person name="Andres J."/>
            <person name="Pham M."/>
            <person name="Weisz D."/>
            <person name="Mascagni F."/>
            <person name="Usai G."/>
            <person name="Natali L."/>
            <person name="Bassil N."/>
            <person name="Fernandez G.E."/>
            <person name="Lomsadze A."/>
            <person name="Armour M."/>
            <person name="Olukolu B."/>
            <person name="Poorten T."/>
            <person name="Britton C."/>
            <person name="Davik J."/>
            <person name="Ashrafi H."/>
            <person name="Aiden E.L."/>
            <person name="Borodovsky M."/>
            <person name="Worthington M."/>
        </authorList>
    </citation>
    <scope>NUCLEOTIDE SEQUENCE [LARGE SCALE GENOMIC DNA]</scope>
    <source>
        <strain evidence="1">PI 553951</strain>
    </source>
</reference>
<dbReference type="Proteomes" id="UP001457282">
    <property type="component" value="Unassembled WGS sequence"/>
</dbReference>
<name>A0AAW1VP62_RUBAR</name>
<dbReference type="InterPro" id="IPR046350">
    <property type="entry name" value="Cystatin_sf"/>
</dbReference>
<accession>A0AAW1VP62</accession>
<comment type="caution">
    <text evidence="1">The sequence shown here is derived from an EMBL/GenBank/DDBJ whole genome shotgun (WGS) entry which is preliminary data.</text>
</comment>
<dbReference type="EMBL" id="JBEDUW010000007">
    <property type="protein sequence ID" value="KAK9910022.1"/>
    <property type="molecule type" value="Genomic_DNA"/>
</dbReference>
<proteinExistence type="predicted"/>
<sequence>MALRCVLGKLRSSRKSIHNSARLVMLGNNSDFGVHEDRITIPMSAKKKKFDYHTGLGGVVPARFVMEEFNKRRNAKLQFVRVLKAWWKPCSVVPRYKLTLEAVDDAGVVKFYIAIVFIDSVDGLWLESVFLIVDNERPLRQYHYLDNFFDC</sequence>
<keyword evidence="2" id="KW-1185">Reference proteome</keyword>
<organism evidence="1 2">
    <name type="scientific">Rubus argutus</name>
    <name type="common">Southern blackberry</name>
    <dbReference type="NCBI Taxonomy" id="59490"/>
    <lineage>
        <taxon>Eukaryota</taxon>
        <taxon>Viridiplantae</taxon>
        <taxon>Streptophyta</taxon>
        <taxon>Embryophyta</taxon>
        <taxon>Tracheophyta</taxon>
        <taxon>Spermatophyta</taxon>
        <taxon>Magnoliopsida</taxon>
        <taxon>eudicotyledons</taxon>
        <taxon>Gunneridae</taxon>
        <taxon>Pentapetalae</taxon>
        <taxon>rosids</taxon>
        <taxon>fabids</taxon>
        <taxon>Rosales</taxon>
        <taxon>Rosaceae</taxon>
        <taxon>Rosoideae</taxon>
        <taxon>Rosoideae incertae sedis</taxon>
        <taxon>Rubus</taxon>
    </lineage>
</organism>
<dbReference type="AlphaFoldDB" id="A0AAW1VP62"/>